<proteinExistence type="predicted"/>
<dbReference type="EMBL" id="GBRH01184738">
    <property type="protein sequence ID" value="JAE13158.1"/>
    <property type="molecule type" value="Transcribed_RNA"/>
</dbReference>
<evidence type="ECO:0000313" key="1">
    <source>
        <dbReference type="EMBL" id="JAE13158.1"/>
    </source>
</evidence>
<name>A0A0A9FXS1_ARUDO</name>
<accession>A0A0A9FXS1</accession>
<reference evidence="1" key="2">
    <citation type="journal article" date="2015" name="Data Brief">
        <title>Shoot transcriptome of the giant reed, Arundo donax.</title>
        <authorList>
            <person name="Barrero R.A."/>
            <person name="Guerrero F.D."/>
            <person name="Moolhuijzen P."/>
            <person name="Goolsby J.A."/>
            <person name="Tidwell J."/>
            <person name="Bellgard S.E."/>
            <person name="Bellgard M.I."/>
        </authorList>
    </citation>
    <scope>NUCLEOTIDE SEQUENCE</scope>
    <source>
        <tissue evidence="1">Shoot tissue taken approximately 20 cm above the soil surface</tissue>
    </source>
</reference>
<protein>
    <submittedName>
        <fullName evidence="1">Uncharacterized protein</fullName>
    </submittedName>
</protein>
<dbReference type="AlphaFoldDB" id="A0A0A9FXS1"/>
<reference evidence="1" key="1">
    <citation type="submission" date="2014-09" db="EMBL/GenBank/DDBJ databases">
        <authorList>
            <person name="Magalhaes I.L.F."/>
            <person name="Oliveira U."/>
            <person name="Santos F.R."/>
            <person name="Vidigal T.H.D.A."/>
            <person name="Brescovit A.D."/>
            <person name="Santos A.J."/>
        </authorList>
    </citation>
    <scope>NUCLEOTIDE SEQUENCE</scope>
    <source>
        <tissue evidence="1">Shoot tissue taken approximately 20 cm above the soil surface</tissue>
    </source>
</reference>
<sequence>MARSVRVLDQAVNCGSFLNYFVIRNSTSISLHFRMSVWPFSVCNLRYDSSF</sequence>
<organism evidence="1">
    <name type="scientific">Arundo donax</name>
    <name type="common">Giant reed</name>
    <name type="synonym">Donax arundinaceus</name>
    <dbReference type="NCBI Taxonomy" id="35708"/>
    <lineage>
        <taxon>Eukaryota</taxon>
        <taxon>Viridiplantae</taxon>
        <taxon>Streptophyta</taxon>
        <taxon>Embryophyta</taxon>
        <taxon>Tracheophyta</taxon>
        <taxon>Spermatophyta</taxon>
        <taxon>Magnoliopsida</taxon>
        <taxon>Liliopsida</taxon>
        <taxon>Poales</taxon>
        <taxon>Poaceae</taxon>
        <taxon>PACMAD clade</taxon>
        <taxon>Arundinoideae</taxon>
        <taxon>Arundineae</taxon>
        <taxon>Arundo</taxon>
    </lineage>
</organism>